<keyword evidence="2" id="KW-0560">Oxidoreductase</keyword>
<dbReference type="InterPro" id="IPR006140">
    <property type="entry name" value="D-isomer_DH_NAD-bd"/>
</dbReference>
<reference evidence="5 6" key="1">
    <citation type="submission" date="2022-11" db="EMBL/GenBank/DDBJ databases">
        <title>Acinetobacter entericus sp. nov., isolated from the gut of the plastic-eating larvae of the Coleoptera insect Zophobas atratus.</title>
        <authorList>
            <person name="Dong X."/>
            <person name="Yang Y."/>
        </authorList>
    </citation>
    <scope>NUCLEOTIDE SEQUENCE [LARGE SCALE GENOMIC DNA]</scope>
    <source>
        <strain evidence="5 6">BIT-DXN8</strain>
    </source>
</reference>
<organism evidence="5 6">
    <name type="scientific">Acinetobacter entericus</name>
    <dbReference type="NCBI Taxonomy" id="2989714"/>
    <lineage>
        <taxon>Bacteria</taxon>
        <taxon>Pseudomonadati</taxon>
        <taxon>Pseudomonadota</taxon>
        <taxon>Gammaproteobacteria</taxon>
        <taxon>Moraxellales</taxon>
        <taxon>Moraxellaceae</taxon>
        <taxon>Acinetobacter</taxon>
    </lineage>
</organism>
<evidence type="ECO:0000313" key="5">
    <source>
        <dbReference type="EMBL" id="MCW8041386.1"/>
    </source>
</evidence>
<dbReference type="Pfam" id="PF02826">
    <property type="entry name" value="2-Hacid_dh_C"/>
    <property type="match status" value="1"/>
</dbReference>
<gene>
    <name evidence="5" type="ORF">OKC24_19995</name>
</gene>
<dbReference type="Proteomes" id="UP001209682">
    <property type="component" value="Unassembled WGS sequence"/>
</dbReference>
<dbReference type="RefSeq" id="WP_307735406.1">
    <property type="nucleotide sequence ID" value="NZ_JAPEQW010000153.1"/>
</dbReference>
<comment type="caution">
    <text evidence="5">The sequence shown here is derived from an EMBL/GenBank/DDBJ whole genome shotgun (WGS) entry which is preliminary data.</text>
</comment>
<evidence type="ECO:0000256" key="1">
    <source>
        <dbReference type="ARBA" id="ARBA00005854"/>
    </source>
</evidence>
<dbReference type="PANTHER" id="PTHR43761:SF1">
    <property type="entry name" value="D-ISOMER SPECIFIC 2-HYDROXYACID DEHYDROGENASE CATALYTIC DOMAIN-CONTAINING PROTEIN-RELATED"/>
    <property type="match status" value="1"/>
</dbReference>
<keyword evidence="3" id="KW-0520">NAD</keyword>
<dbReference type="EMBL" id="JAPEQW010000153">
    <property type="protein sequence ID" value="MCW8041386.1"/>
    <property type="molecule type" value="Genomic_DNA"/>
</dbReference>
<sequence>IDVLPQEPPHADEPLLTAPNCCITPHIAWQGDVARARLVKVCEENLRAFISGRPINVVD</sequence>
<dbReference type="SUPFAM" id="SSF51735">
    <property type="entry name" value="NAD(P)-binding Rossmann-fold domains"/>
    <property type="match status" value="1"/>
</dbReference>
<evidence type="ECO:0000259" key="4">
    <source>
        <dbReference type="Pfam" id="PF02826"/>
    </source>
</evidence>
<name>A0ABT3NPB3_9GAMM</name>
<evidence type="ECO:0000256" key="3">
    <source>
        <dbReference type="ARBA" id="ARBA00023027"/>
    </source>
</evidence>
<feature type="domain" description="D-isomer specific 2-hydroxyacid dehydrogenase NAD-binding" evidence="4">
    <location>
        <begin position="1"/>
        <end position="28"/>
    </location>
</feature>
<dbReference type="InterPro" id="IPR050418">
    <property type="entry name" value="D-iso_2-hydroxyacid_DH_PdxB"/>
</dbReference>
<evidence type="ECO:0000313" key="6">
    <source>
        <dbReference type="Proteomes" id="UP001209682"/>
    </source>
</evidence>
<comment type="similarity">
    <text evidence="1">Belongs to the D-isomer specific 2-hydroxyacid dehydrogenase family.</text>
</comment>
<feature type="non-terminal residue" evidence="5">
    <location>
        <position position="1"/>
    </location>
</feature>
<keyword evidence="6" id="KW-1185">Reference proteome</keyword>
<evidence type="ECO:0000256" key="2">
    <source>
        <dbReference type="ARBA" id="ARBA00023002"/>
    </source>
</evidence>
<dbReference type="PANTHER" id="PTHR43761">
    <property type="entry name" value="D-ISOMER SPECIFIC 2-HYDROXYACID DEHYDROGENASE FAMILY PROTEIN (AFU_ORTHOLOGUE AFUA_1G13630)"/>
    <property type="match status" value="1"/>
</dbReference>
<proteinExistence type="inferred from homology"/>
<protein>
    <recommendedName>
        <fullName evidence="4">D-isomer specific 2-hydroxyacid dehydrogenase NAD-binding domain-containing protein</fullName>
    </recommendedName>
</protein>
<accession>A0ABT3NPB3</accession>
<dbReference type="InterPro" id="IPR036291">
    <property type="entry name" value="NAD(P)-bd_dom_sf"/>
</dbReference>
<dbReference type="Gene3D" id="3.40.50.720">
    <property type="entry name" value="NAD(P)-binding Rossmann-like Domain"/>
    <property type="match status" value="2"/>
</dbReference>